<keyword evidence="5" id="KW-0547">Nucleotide-binding</keyword>
<dbReference type="NCBIfam" id="TIGR02666">
    <property type="entry name" value="moaA"/>
    <property type="match status" value="1"/>
</dbReference>
<evidence type="ECO:0000256" key="2">
    <source>
        <dbReference type="ARBA" id="ARBA00022485"/>
    </source>
</evidence>
<dbReference type="PANTHER" id="PTHR22960">
    <property type="entry name" value="MOLYBDOPTERIN COFACTOR SYNTHESIS PROTEIN A"/>
    <property type="match status" value="1"/>
</dbReference>
<dbReference type="GO" id="GO:0046872">
    <property type="term" value="F:metal ion binding"/>
    <property type="evidence" value="ECO:0007669"/>
    <property type="project" value="UniProtKB-KW"/>
</dbReference>
<dbReference type="InterPro" id="IPR058240">
    <property type="entry name" value="rSAM_sf"/>
</dbReference>
<dbReference type="GO" id="GO:0005525">
    <property type="term" value="F:GTP binding"/>
    <property type="evidence" value="ECO:0007669"/>
    <property type="project" value="UniProtKB-KW"/>
</dbReference>
<dbReference type="PROSITE" id="PS51918">
    <property type="entry name" value="RADICAL_SAM"/>
    <property type="match status" value="1"/>
</dbReference>
<dbReference type="Proteomes" id="UP000297713">
    <property type="component" value="Unassembled WGS sequence"/>
</dbReference>
<dbReference type="SFLD" id="SFLDS00029">
    <property type="entry name" value="Radical_SAM"/>
    <property type="match status" value="1"/>
</dbReference>
<name>A0A4Y8PA23_9BACT</name>
<dbReference type="InterPro" id="IPR007197">
    <property type="entry name" value="rSAM"/>
</dbReference>
<sequence length="336" mass="37773">MFKEFIESDYTPSNPGSVKVHYLRISVTDRCNERCIYCFPQDLGFLSKKGDQLSFEEMHAVVIHGAIKHGFRDFRITGGEPLVRKGTLPFIQRLTRTEGVSSVRLSTNGTLLGSYARELKEAQIAGINVSLDTLDPSLYKKITGGDIEPVLEGIEECRKVGIKPIKLNTVLLRGINEDEILSLIDYAAERNLVIRFIELMPLSYTGKISRANFLSVYELKRRLEKLDTLEPLDTRLGQGPAKYFRMHSRNAIVGFIGALSDFHFCDNCNKMRLTSDGFIRPCLGNHLEIDIKGVLRPSPDPSGLYKVFESALQKKPPEHSFRETYQPGRAMTAIGG</sequence>
<gene>
    <name evidence="12" type="ORF">A7Q10_09810</name>
</gene>
<evidence type="ECO:0000256" key="5">
    <source>
        <dbReference type="ARBA" id="ARBA00022741"/>
    </source>
</evidence>
<keyword evidence="10" id="KW-0456">Lyase</keyword>
<evidence type="ECO:0000256" key="1">
    <source>
        <dbReference type="ARBA" id="ARBA00001966"/>
    </source>
</evidence>
<dbReference type="CDD" id="cd21117">
    <property type="entry name" value="Twitch_MoaA"/>
    <property type="match status" value="1"/>
</dbReference>
<dbReference type="RefSeq" id="WP_134440604.1">
    <property type="nucleotide sequence ID" value="NZ_CP065957.1"/>
</dbReference>
<evidence type="ECO:0000313" key="13">
    <source>
        <dbReference type="Proteomes" id="UP000297713"/>
    </source>
</evidence>
<keyword evidence="9" id="KW-0501">Molybdenum cofactor biosynthesis</keyword>
<protein>
    <submittedName>
        <fullName evidence="12">Cyclic pyranopterin phosphate synthase MoaA</fullName>
    </submittedName>
</protein>
<keyword evidence="7" id="KW-0411">Iron-sulfur</keyword>
<keyword evidence="3" id="KW-0949">S-adenosyl-L-methionine</keyword>
<evidence type="ECO:0000256" key="6">
    <source>
        <dbReference type="ARBA" id="ARBA00023004"/>
    </source>
</evidence>
<dbReference type="SFLD" id="SFLDG01067">
    <property type="entry name" value="SPASM/twitch_domain_containing"/>
    <property type="match status" value="1"/>
</dbReference>
<reference evidence="12 13" key="1">
    <citation type="submission" date="2016-05" db="EMBL/GenBank/DDBJ databases">
        <title>Diversity and Homogeneity among Thermoacidophilic Verrucomicrobia Methanotrophs Linked with Geographical Origin.</title>
        <authorList>
            <person name="Erikstad H.-A."/>
            <person name="Smestad N.B."/>
            <person name="Ceballos R.M."/>
            <person name="Birkeland N.-K."/>
        </authorList>
    </citation>
    <scope>NUCLEOTIDE SEQUENCE [LARGE SCALE GENOMIC DNA]</scope>
    <source>
        <strain evidence="12 13">Phi</strain>
    </source>
</reference>
<dbReference type="EMBL" id="LXQC01000158">
    <property type="protein sequence ID" value="TFE67208.1"/>
    <property type="molecule type" value="Genomic_DNA"/>
</dbReference>
<keyword evidence="8" id="KW-0342">GTP-binding</keyword>
<dbReference type="SUPFAM" id="SSF102114">
    <property type="entry name" value="Radical SAM enzymes"/>
    <property type="match status" value="1"/>
</dbReference>
<dbReference type="InterPro" id="IPR010505">
    <property type="entry name" value="MoaA_twitch"/>
</dbReference>
<evidence type="ECO:0000256" key="10">
    <source>
        <dbReference type="ARBA" id="ARBA00023239"/>
    </source>
</evidence>
<dbReference type="GO" id="GO:0061798">
    <property type="term" value="F:GTP 3',8'-cyclase activity"/>
    <property type="evidence" value="ECO:0007669"/>
    <property type="project" value="TreeGrafter"/>
</dbReference>
<dbReference type="InterPro" id="IPR013785">
    <property type="entry name" value="Aldolase_TIM"/>
</dbReference>
<evidence type="ECO:0000256" key="8">
    <source>
        <dbReference type="ARBA" id="ARBA00023134"/>
    </source>
</evidence>
<keyword evidence="4" id="KW-0479">Metal-binding</keyword>
<evidence type="ECO:0000256" key="9">
    <source>
        <dbReference type="ARBA" id="ARBA00023150"/>
    </source>
</evidence>
<accession>A0A4Y8PA23</accession>
<dbReference type="OrthoDB" id="9763993at2"/>
<keyword evidence="2" id="KW-0004">4Fe-4S</keyword>
<dbReference type="GO" id="GO:0061799">
    <property type="term" value="F:cyclic pyranopterin monophosphate synthase activity"/>
    <property type="evidence" value="ECO:0007669"/>
    <property type="project" value="TreeGrafter"/>
</dbReference>
<evidence type="ECO:0000256" key="4">
    <source>
        <dbReference type="ARBA" id="ARBA00022723"/>
    </source>
</evidence>
<dbReference type="GO" id="GO:0051539">
    <property type="term" value="F:4 iron, 4 sulfur cluster binding"/>
    <property type="evidence" value="ECO:0007669"/>
    <property type="project" value="UniProtKB-KW"/>
</dbReference>
<comment type="caution">
    <text evidence="12">The sequence shown here is derived from an EMBL/GenBank/DDBJ whole genome shotgun (WGS) entry which is preliminary data.</text>
</comment>
<keyword evidence="6" id="KW-0408">Iron</keyword>
<dbReference type="Gene3D" id="3.20.20.70">
    <property type="entry name" value="Aldolase class I"/>
    <property type="match status" value="1"/>
</dbReference>
<keyword evidence="13" id="KW-1185">Reference proteome</keyword>
<feature type="domain" description="Radical SAM core" evidence="11">
    <location>
        <begin position="15"/>
        <end position="241"/>
    </location>
</feature>
<evidence type="ECO:0000313" key="12">
    <source>
        <dbReference type="EMBL" id="TFE67208.1"/>
    </source>
</evidence>
<dbReference type="SMART" id="SM00729">
    <property type="entry name" value="Elp3"/>
    <property type="match status" value="1"/>
</dbReference>
<dbReference type="Pfam" id="PF06463">
    <property type="entry name" value="Mob_synth_C"/>
    <property type="match status" value="1"/>
</dbReference>
<dbReference type="InterPro" id="IPR013483">
    <property type="entry name" value="MoaA"/>
</dbReference>
<dbReference type="SFLD" id="SFLDG01383">
    <property type="entry name" value="cyclic_pyranopterin_phosphate"/>
    <property type="match status" value="1"/>
</dbReference>
<evidence type="ECO:0000256" key="7">
    <source>
        <dbReference type="ARBA" id="ARBA00023014"/>
    </source>
</evidence>
<comment type="cofactor">
    <cofactor evidence="1">
        <name>[4Fe-4S] cluster</name>
        <dbReference type="ChEBI" id="CHEBI:49883"/>
    </cofactor>
</comment>
<evidence type="ECO:0000259" key="11">
    <source>
        <dbReference type="PROSITE" id="PS51918"/>
    </source>
</evidence>
<dbReference type="CDD" id="cd01335">
    <property type="entry name" value="Radical_SAM"/>
    <property type="match status" value="1"/>
</dbReference>
<organism evidence="12 13">
    <name type="scientific">Methylacidiphilum caldifontis</name>
    <dbReference type="NCBI Taxonomy" id="2795386"/>
    <lineage>
        <taxon>Bacteria</taxon>
        <taxon>Pseudomonadati</taxon>
        <taxon>Verrucomicrobiota</taxon>
        <taxon>Methylacidiphilae</taxon>
        <taxon>Methylacidiphilales</taxon>
        <taxon>Methylacidiphilaceae</taxon>
        <taxon>Methylacidiphilum (ex Ratnadevi et al. 2023)</taxon>
    </lineage>
</organism>
<evidence type="ECO:0000256" key="3">
    <source>
        <dbReference type="ARBA" id="ARBA00022691"/>
    </source>
</evidence>
<dbReference type="PANTHER" id="PTHR22960:SF0">
    <property type="entry name" value="MOLYBDENUM COFACTOR BIOSYNTHESIS PROTEIN 1"/>
    <property type="match status" value="1"/>
</dbReference>
<dbReference type="SFLD" id="SFLDG01386">
    <property type="entry name" value="main_SPASM_domain-containing"/>
    <property type="match status" value="1"/>
</dbReference>
<dbReference type="InterPro" id="IPR040064">
    <property type="entry name" value="MoaA-like"/>
</dbReference>
<dbReference type="InterPro" id="IPR006638">
    <property type="entry name" value="Elp3/MiaA/NifB-like_rSAM"/>
</dbReference>
<proteinExistence type="predicted"/>
<dbReference type="InterPro" id="IPR050105">
    <property type="entry name" value="MoCo_biosynth_MoaA/MoaC"/>
</dbReference>
<dbReference type="AlphaFoldDB" id="A0A4Y8PA23"/>
<dbReference type="Pfam" id="PF04055">
    <property type="entry name" value="Radical_SAM"/>
    <property type="match status" value="1"/>
</dbReference>
<dbReference type="GO" id="GO:0006777">
    <property type="term" value="P:Mo-molybdopterin cofactor biosynthetic process"/>
    <property type="evidence" value="ECO:0007669"/>
    <property type="project" value="UniProtKB-KW"/>
</dbReference>